<dbReference type="AlphaFoldDB" id="A0A438G6B5"/>
<dbReference type="Proteomes" id="UP000288805">
    <property type="component" value="Unassembled WGS sequence"/>
</dbReference>
<accession>A0A438G6B5</accession>
<dbReference type="SUPFAM" id="SSF56672">
    <property type="entry name" value="DNA/RNA polymerases"/>
    <property type="match status" value="1"/>
</dbReference>
<evidence type="ECO:0000256" key="1">
    <source>
        <dbReference type="SAM" id="MobiDB-lite"/>
    </source>
</evidence>
<gene>
    <name evidence="2" type="ORF">CK203_063287</name>
</gene>
<comment type="caution">
    <text evidence="2">The sequence shown here is derived from an EMBL/GenBank/DDBJ whole genome shotgun (WGS) entry which is preliminary data.</text>
</comment>
<evidence type="ECO:0000313" key="3">
    <source>
        <dbReference type="Proteomes" id="UP000288805"/>
    </source>
</evidence>
<proteinExistence type="predicted"/>
<name>A0A438G6B5_VITVI</name>
<dbReference type="EMBL" id="QGNW01000569">
    <property type="protein sequence ID" value="RVW67728.1"/>
    <property type="molecule type" value="Genomic_DNA"/>
</dbReference>
<dbReference type="PANTHER" id="PTHR33240:SF8">
    <property type="entry name" value="OS03G0439900 PROTEIN"/>
    <property type="match status" value="1"/>
</dbReference>
<dbReference type="InterPro" id="IPR043128">
    <property type="entry name" value="Rev_trsase/Diguanyl_cyclase"/>
</dbReference>
<protein>
    <recommendedName>
        <fullName evidence="4">Reverse transcriptase RNase H-like domain-containing protein</fullName>
    </recommendedName>
</protein>
<reference evidence="2 3" key="1">
    <citation type="journal article" date="2018" name="PLoS Genet.">
        <title>Population sequencing reveals clonal diversity and ancestral inbreeding in the grapevine cultivar Chardonnay.</title>
        <authorList>
            <person name="Roach M.J."/>
            <person name="Johnson D.L."/>
            <person name="Bohlmann J."/>
            <person name="van Vuuren H.J."/>
            <person name="Jones S.J."/>
            <person name="Pretorius I.S."/>
            <person name="Schmidt S.A."/>
            <person name="Borneman A.R."/>
        </authorList>
    </citation>
    <scope>NUCLEOTIDE SEQUENCE [LARGE SCALE GENOMIC DNA]</scope>
    <source>
        <strain evidence="3">cv. Chardonnay</strain>
        <tissue evidence="2">Leaf</tissue>
    </source>
</reference>
<dbReference type="Gene3D" id="3.30.70.270">
    <property type="match status" value="1"/>
</dbReference>
<sequence length="564" mass="63536">MPKFSVYDGFSDPFDHIMHYRQLMTLDIGNDVLLCKVFPVSLQGQALLWFHCLPMNFVDNLWDLSEAFVGQANKYSILEDDVCAATQQILVTGQSAKNDVVRNPKTTNQRRKPCRGKANSVSSIRPRLTRRSAHPIDEVITFPPVDPNRILQPHRDVLILTLGISDFDVRWTLSGFNEASTTSLGDIVLPVQAGPVILNVQFSMVANLSPFNAILGCAWLHGMKATPSTYHQMVSYLTKDGSLLEANKARCLKGTLQQNKDVFAWTHSNMPEIHSLIASHQLNILPSSRRIRQKVRRFHPDSPQKLGDEGKWRVCINYTNLNEACPKDSFPLPWIDQIVDSTVEHGMLSFLDAFSGFVALGRFIAWFTNKLKPFFLVLKGASVTGWTKDCQSAFEEIKHYLTQPPILSSPQPGKRLYIKAMADTKTRCSMMEQMALALRSAAQKLRSYFQAHPIVVLTNQPLKRQVMVDFIAEVPQESLQLKEPGKEGWWTLHVDGAFQSLRISNTENIQVDALARVAVTLPVREAILLSIHLQPTSSIAVTPVCSAREEGTEWTREIENYLRT</sequence>
<dbReference type="PANTHER" id="PTHR33240">
    <property type="entry name" value="OS08G0508500 PROTEIN"/>
    <property type="match status" value="1"/>
</dbReference>
<evidence type="ECO:0008006" key="4">
    <source>
        <dbReference type="Google" id="ProtNLM"/>
    </source>
</evidence>
<organism evidence="2 3">
    <name type="scientific">Vitis vinifera</name>
    <name type="common">Grape</name>
    <dbReference type="NCBI Taxonomy" id="29760"/>
    <lineage>
        <taxon>Eukaryota</taxon>
        <taxon>Viridiplantae</taxon>
        <taxon>Streptophyta</taxon>
        <taxon>Embryophyta</taxon>
        <taxon>Tracheophyta</taxon>
        <taxon>Spermatophyta</taxon>
        <taxon>Magnoliopsida</taxon>
        <taxon>eudicotyledons</taxon>
        <taxon>Gunneridae</taxon>
        <taxon>Pentapetalae</taxon>
        <taxon>rosids</taxon>
        <taxon>Vitales</taxon>
        <taxon>Vitaceae</taxon>
        <taxon>Viteae</taxon>
        <taxon>Vitis</taxon>
    </lineage>
</organism>
<evidence type="ECO:0000313" key="2">
    <source>
        <dbReference type="EMBL" id="RVW67728.1"/>
    </source>
</evidence>
<feature type="region of interest" description="Disordered" evidence="1">
    <location>
        <begin position="102"/>
        <end position="123"/>
    </location>
</feature>
<dbReference type="InterPro" id="IPR043502">
    <property type="entry name" value="DNA/RNA_pol_sf"/>
</dbReference>